<name>A0A4P2Q682_SORCE</name>
<dbReference type="CDD" id="cd14014">
    <property type="entry name" value="STKc_PknB_like"/>
    <property type="match status" value="1"/>
</dbReference>
<dbReference type="OrthoDB" id="9801841at2"/>
<evidence type="ECO:0000256" key="4">
    <source>
        <dbReference type="ARBA" id="ARBA00022840"/>
    </source>
</evidence>
<evidence type="ECO:0000256" key="1">
    <source>
        <dbReference type="ARBA" id="ARBA00022679"/>
    </source>
</evidence>
<dbReference type="InterPro" id="IPR008271">
    <property type="entry name" value="Ser/Thr_kinase_AS"/>
</dbReference>
<dbReference type="GO" id="GO:0005524">
    <property type="term" value="F:ATP binding"/>
    <property type="evidence" value="ECO:0007669"/>
    <property type="project" value="UniProtKB-KW"/>
</dbReference>
<keyword evidence="4" id="KW-0067">ATP-binding</keyword>
<protein>
    <recommendedName>
        <fullName evidence="6">Protein kinase domain-containing protein</fullName>
    </recommendedName>
</protein>
<reference evidence="7 8" key="1">
    <citation type="submission" date="2015-09" db="EMBL/GenBank/DDBJ databases">
        <title>Sorangium comparison.</title>
        <authorList>
            <person name="Zaburannyi N."/>
            <person name="Bunk B."/>
            <person name="Overmann J."/>
            <person name="Mueller R."/>
        </authorList>
    </citation>
    <scope>NUCLEOTIDE SEQUENCE [LARGE SCALE GENOMIC DNA]</scope>
    <source>
        <strain evidence="7 8">So ceGT47</strain>
    </source>
</reference>
<feature type="compositionally biased region" description="Basic and acidic residues" evidence="5">
    <location>
        <begin position="453"/>
        <end position="464"/>
    </location>
</feature>
<dbReference type="InterPro" id="IPR011009">
    <property type="entry name" value="Kinase-like_dom_sf"/>
</dbReference>
<feature type="compositionally biased region" description="Low complexity" evidence="5">
    <location>
        <begin position="315"/>
        <end position="331"/>
    </location>
</feature>
<feature type="compositionally biased region" description="Low complexity" evidence="5">
    <location>
        <begin position="356"/>
        <end position="370"/>
    </location>
</feature>
<keyword evidence="1" id="KW-0808">Transferase</keyword>
<evidence type="ECO:0000256" key="2">
    <source>
        <dbReference type="ARBA" id="ARBA00022741"/>
    </source>
</evidence>
<dbReference type="InterPro" id="IPR000719">
    <property type="entry name" value="Prot_kinase_dom"/>
</dbReference>
<evidence type="ECO:0000256" key="5">
    <source>
        <dbReference type="SAM" id="MobiDB-lite"/>
    </source>
</evidence>
<dbReference type="GO" id="GO:0004674">
    <property type="term" value="F:protein serine/threonine kinase activity"/>
    <property type="evidence" value="ECO:0007669"/>
    <property type="project" value="TreeGrafter"/>
</dbReference>
<feature type="domain" description="Protein kinase" evidence="6">
    <location>
        <begin position="16"/>
        <end position="296"/>
    </location>
</feature>
<dbReference type="PANTHER" id="PTHR43289:SF6">
    <property type="entry name" value="SERINE_THREONINE-PROTEIN KINASE NEKL-3"/>
    <property type="match status" value="1"/>
</dbReference>
<dbReference type="SMART" id="SM00220">
    <property type="entry name" value="S_TKc"/>
    <property type="match status" value="1"/>
</dbReference>
<dbReference type="AlphaFoldDB" id="A0A4P2Q682"/>
<evidence type="ECO:0000313" key="8">
    <source>
        <dbReference type="Proteomes" id="UP000295781"/>
    </source>
</evidence>
<dbReference type="RefSeq" id="WP_129351212.1">
    <property type="nucleotide sequence ID" value="NZ_CP012670.1"/>
</dbReference>
<evidence type="ECO:0000259" key="6">
    <source>
        <dbReference type="PROSITE" id="PS50011"/>
    </source>
</evidence>
<dbReference type="Gene3D" id="3.30.200.20">
    <property type="entry name" value="Phosphorylase Kinase, domain 1"/>
    <property type="match status" value="1"/>
</dbReference>
<feature type="region of interest" description="Disordered" evidence="5">
    <location>
        <begin position="433"/>
        <end position="489"/>
    </location>
</feature>
<evidence type="ECO:0000256" key="3">
    <source>
        <dbReference type="ARBA" id="ARBA00022777"/>
    </source>
</evidence>
<evidence type="ECO:0000313" key="7">
    <source>
        <dbReference type="EMBL" id="AUX24741.1"/>
    </source>
</evidence>
<sequence>MIAPFQPAIGMLFGEFRIVRPLSAGGMGAVYVAEQASTGKLRALKLMHPQLCADVRLRERFEQEARVGALVESDHIVQVIGAGVDAQSGVPWLAMELLEGEDLALRLRRCGLFSPQDVHAVFEQLCHALGAAHRAGVVHRDMKPQNIFLAKTHSATAPWSVKVLDFGIAKIAAEANTMATASLGTPLWMAPEQTDARGQITPATDVWALGLIAFAMLTGRMYWRAANDPMGTAMPVLLREILLEPLDPASTRATALGRAGCVVHPFDAWFSRCVARDPSERFSTAQEAFDALGPALFVDPRRPLVARASAARISASPSAAGPAAPAEPTSPLSMTGPTEASVDTPRPPGSARRRAPSSAGAASEPRPGAAVAAGSEPPRAGGAPADAPRKARWGPLLVAVGLLGGAVAGAISFSAGREPRAVRVAQRLPEPARPFVAGPVGGDAARSPPPADDGERAPVLDHKPMPVTLPRVPRPTREAGAPAPVKAARPSAARPFDLAAAHASLDQKAASARIHCKGSAGPSAVAAKVYFNPAGAVQRIVMDPRVGSTPAGLCVQRLLGLARVPAFDGSELQQVSTTVAIE</sequence>
<dbReference type="PROSITE" id="PS50011">
    <property type="entry name" value="PROTEIN_KINASE_DOM"/>
    <property type="match status" value="1"/>
</dbReference>
<dbReference type="PANTHER" id="PTHR43289">
    <property type="entry name" value="MITOGEN-ACTIVATED PROTEIN KINASE KINASE KINASE 20-RELATED"/>
    <property type="match status" value="1"/>
</dbReference>
<keyword evidence="2" id="KW-0547">Nucleotide-binding</keyword>
<dbReference type="Pfam" id="PF00069">
    <property type="entry name" value="Pkinase"/>
    <property type="match status" value="1"/>
</dbReference>
<feature type="region of interest" description="Disordered" evidence="5">
    <location>
        <begin position="315"/>
        <end position="389"/>
    </location>
</feature>
<accession>A0A4P2Q682</accession>
<gene>
    <name evidence="7" type="ORF">SOCEGT47_052800</name>
</gene>
<dbReference type="PROSITE" id="PS00108">
    <property type="entry name" value="PROTEIN_KINASE_ST"/>
    <property type="match status" value="1"/>
</dbReference>
<organism evidence="7 8">
    <name type="scientific">Sorangium cellulosum</name>
    <name type="common">Polyangium cellulosum</name>
    <dbReference type="NCBI Taxonomy" id="56"/>
    <lineage>
        <taxon>Bacteria</taxon>
        <taxon>Pseudomonadati</taxon>
        <taxon>Myxococcota</taxon>
        <taxon>Polyangia</taxon>
        <taxon>Polyangiales</taxon>
        <taxon>Polyangiaceae</taxon>
        <taxon>Sorangium</taxon>
    </lineage>
</organism>
<dbReference type="Proteomes" id="UP000295781">
    <property type="component" value="Chromosome"/>
</dbReference>
<dbReference type="EMBL" id="CP012670">
    <property type="protein sequence ID" value="AUX24741.1"/>
    <property type="molecule type" value="Genomic_DNA"/>
</dbReference>
<keyword evidence="3" id="KW-0418">Kinase</keyword>
<dbReference type="Gene3D" id="1.10.510.10">
    <property type="entry name" value="Transferase(Phosphotransferase) domain 1"/>
    <property type="match status" value="1"/>
</dbReference>
<feature type="compositionally biased region" description="Low complexity" evidence="5">
    <location>
        <begin position="377"/>
        <end position="386"/>
    </location>
</feature>
<dbReference type="SUPFAM" id="SSF56112">
    <property type="entry name" value="Protein kinase-like (PK-like)"/>
    <property type="match status" value="1"/>
</dbReference>
<proteinExistence type="predicted"/>